<dbReference type="Gene3D" id="1.10.3500.10">
    <property type="entry name" value="Tex N-terminal region-like"/>
    <property type="match status" value="1"/>
</dbReference>
<dbReference type="SMART" id="SM00732">
    <property type="entry name" value="YqgFc"/>
    <property type="match status" value="1"/>
</dbReference>
<dbReference type="GO" id="GO:0005737">
    <property type="term" value="C:cytoplasm"/>
    <property type="evidence" value="ECO:0007669"/>
    <property type="project" value="UniProtKB-ARBA"/>
</dbReference>
<dbReference type="SUPFAM" id="SSF50249">
    <property type="entry name" value="Nucleic acid-binding proteins"/>
    <property type="match status" value="1"/>
</dbReference>
<dbReference type="InterPro" id="IPR023323">
    <property type="entry name" value="Tex-like_dom_sf"/>
</dbReference>
<dbReference type="Pfam" id="PF09371">
    <property type="entry name" value="Tex_N"/>
    <property type="match status" value="1"/>
</dbReference>
<dbReference type="InterPro" id="IPR010994">
    <property type="entry name" value="RuvA_2-like"/>
</dbReference>
<dbReference type="AlphaFoldDB" id="A0A953LAH8"/>
<dbReference type="InterPro" id="IPR037027">
    <property type="entry name" value="YqgF/RNaseH-like_dom_sf"/>
</dbReference>
<evidence type="ECO:0000313" key="3">
    <source>
        <dbReference type="EMBL" id="MBY5958723.1"/>
    </source>
</evidence>
<dbReference type="FunFam" id="1.10.10.650:FF:000001">
    <property type="entry name" value="S1 RNA-binding domain 1"/>
    <property type="match status" value="1"/>
</dbReference>
<dbReference type="InterPro" id="IPR041692">
    <property type="entry name" value="HHH_9"/>
</dbReference>
<dbReference type="InterPro" id="IPR012340">
    <property type="entry name" value="NA-bd_OB-fold"/>
</dbReference>
<feature type="domain" description="S1 motif" evidence="2">
    <location>
        <begin position="629"/>
        <end position="698"/>
    </location>
</feature>
<comment type="caution">
    <text evidence="3">The sequence shown here is derived from an EMBL/GenBank/DDBJ whole genome shotgun (WGS) entry which is preliminary data.</text>
</comment>
<dbReference type="Gene3D" id="2.40.50.140">
    <property type="entry name" value="Nucleic acid-binding proteins"/>
    <property type="match status" value="1"/>
</dbReference>
<evidence type="ECO:0000256" key="1">
    <source>
        <dbReference type="SAM" id="Coils"/>
    </source>
</evidence>
<gene>
    <name evidence="3" type="ORF">KUV50_11295</name>
</gene>
<dbReference type="Gene3D" id="3.30.420.140">
    <property type="entry name" value="YqgF/RNase H-like domain"/>
    <property type="match status" value="1"/>
</dbReference>
<feature type="coiled-coil region" evidence="1">
    <location>
        <begin position="49"/>
        <end position="76"/>
    </location>
</feature>
<dbReference type="Pfam" id="PF22706">
    <property type="entry name" value="Tex_central_region"/>
    <property type="match status" value="1"/>
</dbReference>
<dbReference type="Pfam" id="PF00575">
    <property type="entry name" value="S1"/>
    <property type="match status" value="1"/>
</dbReference>
<dbReference type="SUPFAM" id="SSF53098">
    <property type="entry name" value="Ribonuclease H-like"/>
    <property type="match status" value="1"/>
</dbReference>
<dbReference type="PROSITE" id="PS50126">
    <property type="entry name" value="S1"/>
    <property type="match status" value="1"/>
</dbReference>
<dbReference type="InterPro" id="IPR018974">
    <property type="entry name" value="Tex-like_N"/>
</dbReference>
<dbReference type="GO" id="GO:0003729">
    <property type="term" value="F:mRNA binding"/>
    <property type="evidence" value="ECO:0007669"/>
    <property type="project" value="TreeGrafter"/>
</dbReference>
<dbReference type="CDD" id="cd05685">
    <property type="entry name" value="S1_Tex"/>
    <property type="match status" value="1"/>
</dbReference>
<dbReference type="InterPro" id="IPR006641">
    <property type="entry name" value="YqgF/RNaseH-like_dom"/>
</dbReference>
<dbReference type="InterPro" id="IPR032639">
    <property type="entry name" value="Tex_YqgF"/>
</dbReference>
<dbReference type="Pfam" id="PF12836">
    <property type="entry name" value="HHH_3"/>
    <property type="match status" value="1"/>
</dbReference>
<dbReference type="InterPro" id="IPR044146">
    <property type="entry name" value="S1_Tex"/>
</dbReference>
<dbReference type="PANTHER" id="PTHR10724:SF10">
    <property type="entry name" value="S1 RNA-BINDING DOMAIN-CONTAINING PROTEIN 1"/>
    <property type="match status" value="1"/>
</dbReference>
<dbReference type="FunFam" id="1.10.150.310:FF:000001">
    <property type="entry name" value="RNA-binding transcriptional accessory protein"/>
    <property type="match status" value="1"/>
</dbReference>
<keyword evidence="1" id="KW-0175">Coiled coil</keyword>
<dbReference type="GO" id="GO:0003735">
    <property type="term" value="F:structural constituent of ribosome"/>
    <property type="evidence" value="ECO:0007669"/>
    <property type="project" value="TreeGrafter"/>
</dbReference>
<dbReference type="InterPro" id="IPR003029">
    <property type="entry name" value="S1_domain"/>
</dbReference>
<dbReference type="PANTHER" id="PTHR10724">
    <property type="entry name" value="30S RIBOSOMAL PROTEIN S1"/>
    <property type="match status" value="1"/>
</dbReference>
<dbReference type="Gene3D" id="1.10.10.650">
    <property type="entry name" value="RuvA domain 2-like"/>
    <property type="match status" value="1"/>
</dbReference>
<name>A0A953LAH8_9BACT</name>
<dbReference type="InterPro" id="IPR050437">
    <property type="entry name" value="Ribos_protein_bS1-like"/>
</dbReference>
<dbReference type="Proteomes" id="UP000753961">
    <property type="component" value="Unassembled WGS sequence"/>
</dbReference>
<dbReference type="EMBL" id="JAHVHU010000010">
    <property type="protein sequence ID" value="MBY5958723.1"/>
    <property type="molecule type" value="Genomic_DNA"/>
</dbReference>
<dbReference type="SMART" id="SM00316">
    <property type="entry name" value="S1"/>
    <property type="match status" value="1"/>
</dbReference>
<dbReference type="FunFam" id="2.40.50.140:FF:000051">
    <property type="entry name" value="RNA-binding transcriptional accessory protein"/>
    <property type="match status" value="1"/>
</dbReference>
<dbReference type="FunFam" id="3.30.420.140:FF:000001">
    <property type="entry name" value="RNA-binding transcriptional accessory protein"/>
    <property type="match status" value="1"/>
</dbReference>
<dbReference type="Gene3D" id="1.10.150.310">
    <property type="entry name" value="Tex RuvX-like domain-like"/>
    <property type="match status" value="1"/>
</dbReference>
<proteinExistence type="predicted"/>
<dbReference type="InterPro" id="IPR012337">
    <property type="entry name" value="RNaseH-like_sf"/>
</dbReference>
<dbReference type="Pfam" id="PF17674">
    <property type="entry name" value="HHH_9"/>
    <property type="match status" value="1"/>
</dbReference>
<evidence type="ECO:0000313" key="4">
    <source>
        <dbReference type="Proteomes" id="UP000753961"/>
    </source>
</evidence>
<sequence length="700" mass="78498">MISKIISQQSGIAINQVNPVINLLNEGATIPFIARYRKEQTGSLDEVAVSTIQNEYKKLQDLIKRKESILKSIEEQGELTDRLRTTIGKCWDDKKLEDLYLPFKRKTQTKAAKARKAGYEGLAKIIMAQKSHNVREQAERFGKAEDAIEGAQHIIAEWVSENPAVRNIIRNIFSRKGMLHARMVKDMEKKGEKFKDYFDSNEYLNKMPSHRLLAVLRGEAEGVLKVKVDVEFEEVMDRIGRYYIKKDSDAVPYLEAAIHDALKRLILPSIRNEVLKDAKEKADEEAIRVFTRNAAELLLSPPLGAKRILGIDPGFRTGCKVVCLDDSGNLLYHTTVYPHPPQNQITKAEEMIVKLAHKYKIQAIAIGDGTAGRETYQWLRKTTLNENTEIFLINEDGASIYSASELAREEFPDKDITVRGAVSIARRLMDPLAELVKIDPKSIGVGQYQHDVNQKKLKESLTETVEFCVNKVGINVNTASKHLLSYVSGLGPTLAGNIIEYRTTKGRINSIESLKEVPRLGEKAFEQCAGFLRVKKGLNPLDNTGVHPEVYGLVHRMAHDLGKTTEQLVANDEILQTIDLTKYITPETGLPTLNDIIKELSKPGLDPRSKATPREFTAGLERIDDLSNGQIVQGVVTNLTKFGAFLDIGIKESALLHISQIADRFISDPAEELSINQEVKVKVLEVDISRKRISVTRKGM</sequence>
<keyword evidence="4" id="KW-1185">Reference proteome</keyword>
<dbReference type="GO" id="GO:0006412">
    <property type="term" value="P:translation"/>
    <property type="evidence" value="ECO:0007669"/>
    <property type="project" value="TreeGrafter"/>
</dbReference>
<dbReference type="SUPFAM" id="SSF47781">
    <property type="entry name" value="RuvA domain 2-like"/>
    <property type="match status" value="2"/>
</dbReference>
<dbReference type="RefSeq" id="WP_222580263.1">
    <property type="nucleotide sequence ID" value="NZ_JAHVHU010000010.1"/>
</dbReference>
<dbReference type="Pfam" id="PF16921">
    <property type="entry name" value="Tex_YqgF"/>
    <property type="match status" value="1"/>
</dbReference>
<dbReference type="GO" id="GO:0006139">
    <property type="term" value="P:nucleobase-containing compound metabolic process"/>
    <property type="evidence" value="ECO:0007669"/>
    <property type="project" value="InterPro"/>
</dbReference>
<protein>
    <submittedName>
        <fullName evidence="3">RNA-binding transcriptional accessory protein</fullName>
    </submittedName>
</protein>
<dbReference type="SUPFAM" id="SSF158832">
    <property type="entry name" value="Tex N-terminal region-like"/>
    <property type="match status" value="1"/>
</dbReference>
<dbReference type="InterPro" id="IPR055179">
    <property type="entry name" value="Tex-like_central_region"/>
</dbReference>
<evidence type="ECO:0000259" key="2">
    <source>
        <dbReference type="PROSITE" id="PS50126"/>
    </source>
</evidence>
<dbReference type="InterPro" id="IPR023319">
    <property type="entry name" value="Tex-like_HTH_dom_sf"/>
</dbReference>
<accession>A0A953LAH8</accession>
<reference evidence="3" key="1">
    <citation type="submission" date="2021-06" db="EMBL/GenBank/DDBJ databases">
        <title>44 bacteria genomes isolated from Dapeng, Shenzhen.</title>
        <authorList>
            <person name="Zheng W."/>
            <person name="Yu S."/>
            <person name="Huang Y."/>
        </authorList>
    </citation>
    <scope>NUCLEOTIDE SEQUENCE</scope>
    <source>
        <strain evidence="3">DP5N28-2</strain>
    </source>
</reference>
<organism evidence="3 4">
    <name type="scientific">Membranihabitans marinus</name>
    <dbReference type="NCBI Taxonomy" id="1227546"/>
    <lineage>
        <taxon>Bacteria</taxon>
        <taxon>Pseudomonadati</taxon>
        <taxon>Bacteroidota</taxon>
        <taxon>Saprospiria</taxon>
        <taxon>Saprospirales</taxon>
        <taxon>Saprospiraceae</taxon>
        <taxon>Membranihabitans</taxon>
    </lineage>
</organism>